<dbReference type="GO" id="GO:0003677">
    <property type="term" value="F:DNA binding"/>
    <property type="evidence" value="ECO:0007669"/>
    <property type="project" value="InterPro"/>
</dbReference>
<dbReference type="SMART" id="SM00530">
    <property type="entry name" value="HTH_XRE"/>
    <property type="match status" value="1"/>
</dbReference>
<dbReference type="PROSITE" id="PS50943">
    <property type="entry name" value="HTH_CROC1"/>
    <property type="match status" value="1"/>
</dbReference>
<evidence type="ECO:0000313" key="3">
    <source>
        <dbReference type="EMBL" id="XCD04599.1"/>
    </source>
</evidence>
<feature type="domain" description="HTH cro/C1-type" evidence="1">
    <location>
        <begin position="7"/>
        <end position="61"/>
    </location>
</feature>
<dbReference type="InterPro" id="IPR001387">
    <property type="entry name" value="Cro/C1-type_HTH"/>
</dbReference>
<dbReference type="SUPFAM" id="SSF47413">
    <property type="entry name" value="lambda repressor-like DNA-binding domains"/>
    <property type="match status" value="1"/>
</dbReference>
<dbReference type="InterPro" id="IPR010982">
    <property type="entry name" value="Lambda_DNA-bd_dom_sf"/>
</dbReference>
<sequence length="72" mass="8378">MQYNEIIKSIRIDNDKTQAEIATLLKTTQEQIWKYEAGKQELPLHHLVTLCRYYGVSADYVLGLPKGLSWPR</sequence>
<protein>
    <submittedName>
        <fullName evidence="2">Repressor protein</fullName>
    </submittedName>
</protein>
<reference evidence="2" key="1">
    <citation type="submission" date="2024-03" db="EMBL/GenBank/DDBJ databases">
        <title>Diverse circular DNA viruses in blood, oral, and fecal samples of captive lemurs.</title>
        <authorList>
            <person name="Paietta E.N."/>
            <person name="Kraberger S."/>
            <person name="Lund M.C."/>
            <person name="Custer J.M."/>
            <person name="Vargas K.M."/>
            <person name="Ehmke E.E."/>
            <person name="Yoder A.D."/>
            <person name="Varsani A."/>
        </authorList>
    </citation>
    <scope>NUCLEOTIDE SEQUENCE</scope>
    <source>
        <strain evidence="2">Duke_18_101</strain>
        <strain evidence="3">Duke_23FS_69</strain>
    </source>
</reference>
<proteinExistence type="predicted"/>
<dbReference type="Gene3D" id="1.10.260.40">
    <property type="entry name" value="lambda repressor-like DNA-binding domains"/>
    <property type="match status" value="1"/>
</dbReference>
<evidence type="ECO:0000313" key="2">
    <source>
        <dbReference type="EMBL" id="XCD03582.1"/>
    </source>
</evidence>
<accession>A0AAU8AVV4</accession>
<organism evidence="2">
    <name type="scientific">Dulem virus 75</name>
    <dbReference type="NCBI Taxonomy" id="3145786"/>
    <lineage>
        <taxon>Viruses</taxon>
        <taxon>Monodnaviria</taxon>
        <taxon>Loebvirae</taxon>
        <taxon>Hofneiviricota</taxon>
        <taxon>Faserviricetes</taxon>
        <taxon>Tubulavirales</taxon>
        <taxon>Inoviridae</taxon>
        <taxon>Inovirus</taxon>
    </lineage>
</organism>
<dbReference type="Pfam" id="PF01381">
    <property type="entry name" value="HTH_3"/>
    <property type="match status" value="1"/>
</dbReference>
<dbReference type="EMBL" id="PP511482">
    <property type="protein sequence ID" value="XCD04599.1"/>
    <property type="molecule type" value="Genomic_DNA"/>
</dbReference>
<evidence type="ECO:0000259" key="1">
    <source>
        <dbReference type="PROSITE" id="PS50943"/>
    </source>
</evidence>
<dbReference type="EMBL" id="PP511378">
    <property type="protein sequence ID" value="XCD03582.1"/>
    <property type="molecule type" value="Genomic_DNA"/>
</dbReference>
<dbReference type="CDD" id="cd00093">
    <property type="entry name" value="HTH_XRE"/>
    <property type="match status" value="1"/>
</dbReference>
<name>A0AAU8AVV4_9VIRU</name>